<organism evidence="1 2">
    <name type="scientific">Aureimonas glaciei</name>
    <dbReference type="NCBI Taxonomy" id="1776957"/>
    <lineage>
        <taxon>Bacteria</taxon>
        <taxon>Pseudomonadati</taxon>
        <taxon>Pseudomonadota</taxon>
        <taxon>Alphaproteobacteria</taxon>
        <taxon>Hyphomicrobiales</taxon>
        <taxon>Aurantimonadaceae</taxon>
        <taxon>Aureimonas</taxon>
    </lineage>
</organism>
<dbReference type="EMBL" id="BMJJ01000001">
    <property type="protein sequence ID" value="GGD04292.1"/>
    <property type="molecule type" value="Genomic_DNA"/>
</dbReference>
<name>A0A916XSL5_9HYPH</name>
<dbReference type="Proteomes" id="UP000613160">
    <property type="component" value="Unassembled WGS sequence"/>
</dbReference>
<dbReference type="AlphaFoldDB" id="A0A916XSL5"/>
<gene>
    <name evidence="1" type="ORF">GCM10011335_03790</name>
</gene>
<accession>A0A916XSL5</accession>
<evidence type="ECO:0000313" key="2">
    <source>
        <dbReference type="Proteomes" id="UP000613160"/>
    </source>
</evidence>
<reference evidence="1" key="2">
    <citation type="submission" date="2020-09" db="EMBL/GenBank/DDBJ databases">
        <authorList>
            <person name="Sun Q."/>
            <person name="Zhou Y."/>
        </authorList>
    </citation>
    <scope>NUCLEOTIDE SEQUENCE</scope>
    <source>
        <strain evidence="1">CGMCC 1.15493</strain>
    </source>
</reference>
<proteinExistence type="predicted"/>
<sequence length="91" mass="9776">MGKPMTDDRFDEDMLSDAQLAQTVEEALRGLRIASSGRSEAKLRSAVAELGRRSTPLLVAPKLAVDPQCVKREDVAARGDRRAGAPTNGAR</sequence>
<protein>
    <submittedName>
        <fullName evidence="1">Uncharacterized protein</fullName>
    </submittedName>
</protein>
<reference evidence="1" key="1">
    <citation type="journal article" date="2014" name="Int. J. Syst. Evol. Microbiol.">
        <title>Complete genome sequence of Corynebacterium casei LMG S-19264T (=DSM 44701T), isolated from a smear-ripened cheese.</title>
        <authorList>
            <consortium name="US DOE Joint Genome Institute (JGI-PGF)"/>
            <person name="Walter F."/>
            <person name="Albersmeier A."/>
            <person name="Kalinowski J."/>
            <person name="Ruckert C."/>
        </authorList>
    </citation>
    <scope>NUCLEOTIDE SEQUENCE</scope>
    <source>
        <strain evidence="1">CGMCC 1.15493</strain>
    </source>
</reference>
<keyword evidence="2" id="KW-1185">Reference proteome</keyword>
<comment type="caution">
    <text evidence="1">The sequence shown here is derived from an EMBL/GenBank/DDBJ whole genome shotgun (WGS) entry which is preliminary data.</text>
</comment>
<evidence type="ECO:0000313" key="1">
    <source>
        <dbReference type="EMBL" id="GGD04292.1"/>
    </source>
</evidence>